<name>A0ABW3LQ29_9BACI</name>
<dbReference type="SUPFAM" id="SSF54637">
    <property type="entry name" value="Thioesterase/thiol ester dehydrase-isomerase"/>
    <property type="match status" value="1"/>
</dbReference>
<keyword evidence="5" id="KW-1185">Reference proteome</keyword>
<evidence type="ECO:0000259" key="3">
    <source>
        <dbReference type="Pfam" id="PF03061"/>
    </source>
</evidence>
<feature type="domain" description="Thioesterase" evidence="3">
    <location>
        <begin position="38"/>
        <end position="115"/>
    </location>
</feature>
<dbReference type="Proteomes" id="UP001597040">
    <property type="component" value="Unassembled WGS sequence"/>
</dbReference>
<dbReference type="InterPro" id="IPR029069">
    <property type="entry name" value="HotDog_dom_sf"/>
</dbReference>
<evidence type="ECO:0000313" key="4">
    <source>
        <dbReference type="EMBL" id="MFD1040188.1"/>
    </source>
</evidence>
<dbReference type="EMBL" id="JBHTKJ010000063">
    <property type="protein sequence ID" value="MFD1040188.1"/>
    <property type="molecule type" value="Genomic_DNA"/>
</dbReference>
<reference evidence="5" key="1">
    <citation type="journal article" date="2019" name="Int. J. Syst. Evol. Microbiol.">
        <title>The Global Catalogue of Microorganisms (GCM) 10K type strain sequencing project: providing services to taxonomists for standard genome sequencing and annotation.</title>
        <authorList>
            <consortium name="The Broad Institute Genomics Platform"/>
            <consortium name="The Broad Institute Genome Sequencing Center for Infectious Disease"/>
            <person name="Wu L."/>
            <person name="Ma J."/>
        </authorList>
    </citation>
    <scope>NUCLEOTIDE SEQUENCE [LARGE SCALE GENOMIC DNA]</scope>
    <source>
        <strain evidence="5">CCUG 56754</strain>
    </source>
</reference>
<protein>
    <submittedName>
        <fullName evidence="4">Hotdog fold thioesterase</fullName>
    </submittedName>
</protein>
<accession>A0ABW3LQ29</accession>
<dbReference type="RefSeq" id="WP_390364034.1">
    <property type="nucleotide sequence ID" value="NZ_JBHTKJ010000063.1"/>
</dbReference>
<evidence type="ECO:0000256" key="2">
    <source>
        <dbReference type="ARBA" id="ARBA00022801"/>
    </source>
</evidence>
<evidence type="ECO:0000313" key="5">
    <source>
        <dbReference type="Proteomes" id="UP001597040"/>
    </source>
</evidence>
<dbReference type="InterPro" id="IPR003736">
    <property type="entry name" value="PAAI_dom"/>
</dbReference>
<evidence type="ECO:0000256" key="1">
    <source>
        <dbReference type="ARBA" id="ARBA00008324"/>
    </source>
</evidence>
<organism evidence="4 5">
    <name type="scientific">Virgibacillus byunsanensis</name>
    <dbReference type="NCBI Taxonomy" id="570945"/>
    <lineage>
        <taxon>Bacteria</taxon>
        <taxon>Bacillati</taxon>
        <taxon>Bacillota</taxon>
        <taxon>Bacilli</taxon>
        <taxon>Bacillales</taxon>
        <taxon>Bacillaceae</taxon>
        <taxon>Virgibacillus</taxon>
    </lineage>
</organism>
<dbReference type="InterPro" id="IPR006683">
    <property type="entry name" value="Thioestr_dom"/>
</dbReference>
<dbReference type="PANTHER" id="PTHR43240:SF5">
    <property type="entry name" value="1,4-DIHYDROXY-2-NAPHTHOYL-COA THIOESTERASE 1"/>
    <property type="match status" value="1"/>
</dbReference>
<dbReference type="Pfam" id="PF03061">
    <property type="entry name" value="4HBT"/>
    <property type="match status" value="1"/>
</dbReference>
<keyword evidence="2" id="KW-0378">Hydrolase</keyword>
<dbReference type="Gene3D" id="3.10.129.10">
    <property type="entry name" value="Hotdog Thioesterase"/>
    <property type="match status" value="1"/>
</dbReference>
<dbReference type="NCBIfam" id="TIGR00369">
    <property type="entry name" value="unchar_dom_1"/>
    <property type="match status" value="1"/>
</dbReference>
<comment type="caution">
    <text evidence="4">The sequence shown here is derived from an EMBL/GenBank/DDBJ whole genome shotgun (WGS) entry which is preliminary data.</text>
</comment>
<gene>
    <name evidence="4" type="ORF">ACFQ3N_17585</name>
</gene>
<dbReference type="PANTHER" id="PTHR43240">
    <property type="entry name" value="1,4-DIHYDROXY-2-NAPHTHOYL-COA THIOESTERASE 1"/>
    <property type="match status" value="1"/>
</dbReference>
<proteinExistence type="inferred from homology"/>
<comment type="similarity">
    <text evidence="1">Belongs to the thioesterase PaaI family.</text>
</comment>
<dbReference type="CDD" id="cd03443">
    <property type="entry name" value="PaaI_thioesterase"/>
    <property type="match status" value="1"/>
</dbReference>
<sequence>MEYENTLMEALGMKTISLDKDLVVMQMPVDKRTHQPAGFLHGGATVALAETAASIGAYVNVDSQEVNVFGIEINANHVRNKKDGIVTANARPLHIGRTTMVWDIQIVDEEEKLICVSRCTIGVVSSKR</sequence>